<feature type="domain" description="Peptidoglycan binding-like" evidence="2">
    <location>
        <begin position="73"/>
        <end position="129"/>
    </location>
</feature>
<organism evidence="3 4">
    <name type="scientific">Streptomyces tendae</name>
    <dbReference type="NCBI Taxonomy" id="1932"/>
    <lineage>
        <taxon>Bacteria</taxon>
        <taxon>Bacillati</taxon>
        <taxon>Actinomycetota</taxon>
        <taxon>Actinomycetes</taxon>
        <taxon>Kitasatosporales</taxon>
        <taxon>Streptomycetaceae</taxon>
        <taxon>Streptomyces</taxon>
    </lineage>
</organism>
<geneLocation type="plasmid" evidence="3 4">
    <name>unnamed1</name>
</geneLocation>
<feature type="signal peptide" evidence="1">
    <location>
        <begin position="1"/>
        <end position="27"/>
    </location>
</feature>
<dbReference type="Gene3D" id="1.10.101.10">
    <property type="entry name" value="PGBD-like superfamily/PGBD"/>
    <property type="match status" value="1"/>
</dbReference>
<dbReference type="RefSeq" id="WP_150157729.1">
    <property type="nucleotide sequence ID" value="NZ_CP043960.1"/>
</dbReference>
<keyword evidence="1" id="KW-0732">Signal</keyword>
<protein>
    <submittedName>
        <fullName evidence="3">Peptidoglycan-binding protein</fullName>
    </submittedName>
</protein>
<accession>A0ABX6A0S4</accession>
<gene>
    <name evidence="3" type="ORF">F3L20_32830</name>
</gene>
<dbReference type="InterPro" id="IPR036365">
    <property type="entry name" value="PGBD-like_sf"/>
</dbReference>
<feature type="chain" id="PRO_5045068607" evidence="1">
    <location>
        <begin position="28"/>
        <end position="187"/>
    </location>
</feature>
<reference evidence="3 4" key="1">
    <citation type="submission" date="2019-09" db="EMBL/GenBank/DDBJ databases">
        <title>Draft genome sequence of the Ebosin-producing strain Streptomyces sp. 139.</title>
        <authorList>
            <person name="Ai L."/>
            <person name="Geng M."/>
            <person name="Ma M."/>
            <person name="Bai L."/>
        </authorList>
    </citation>
    <scope>NUCLEOTIDE SEQUENCE [LARGE SCALE GENOMIC DNA]</scope>
    <source>
        <strain evidence="3 4">139</strain>
        <plasmid evidence="3 4">unnamed1</plasmid>
    </source>
</reference>
<dbReference type="Proteomes" id="UP000324308">
    <property type="component" value="Plasmid unnamed1"/>
</dbReference>
<dbReference type="EMBL" id="CP043960">
    <property type="protein sequence ID" value="QER90454.1"/>
    <property type="molecule type" value="Genomic_DNA"/>
</dbReference>
<dbReference type="Pfam" id="PF01471">
    <property type="entry name" value="PG_binding_1"/>
    <property type="match status" value="1"/>
</dbReference>
<evidence type="ECO:0000256" key="1">
    <source>
        <dbReference type="SAM" id="SignalP"/>
    </source>
</evidence>
<evidence type="ECO:0000313" key="4">
    <source>
        <dbReference type="Proteomes" id="UP000324308"/>
    </source>
</evidence>
<evidence type="ECO:0000259" key="2">
    <source>
        <dbReference type="Pfam" id="PF01471"/>
    </source>
</evidence>
<name>A0ABX6A0S4_STRTE</name>
<evidence type="ECO:0000313" key="3">
    <source>
        <dbReference type="EMBL" id="QER90454.1"/>
    </source>
</evidence>
<keyword evidence="3" id="KW-0614">Plasmid</keyword>
<keyword evidence="4" id="KW-1185">Reference proteome</keyword>
<dbReference type="SUPFAM" id="SSF47090">
    <property type="entry name" value="PGBD-like"/>
    <property type="match status" value="1"/>
</dbReference>
<proteinExistence type="predicted"/>
<dbReference type="InterPro" id="IPR002477">
    <property type="entry name" value="Peptidoglycan-bd-like"/>
</dbReference>
<sequence length="187" mass="19316">MFPRTRTGVTSLVASGLLAASLGGALAAAPSAAAAAYPWCTSSAWTQSADTTWTTRPSTSNTNTTCVMAQGSTGAGVTSLQKALRHCYGRNIAIDGVFGPATEAALKYAQGRAGVSQDGEYGPVTRNAILWADTASRQVQRSVVHEARGSQSGRFVSSEVVLVSLDGVAEAGTCRSDTPDSLDRWGE</sequence>
<dbReference type="InterPro" id="IPR036366">
    <property type="entry name" value="PGBDSf"/>
</dbReference>